<reference evidence="7 8" key="1">
    <citation type="submission" date="2023-04" db="EMBL/GenBank/DDBJ databases">
        <title>A long-awaited taxogenomic arrangement of the family Halomonadaceae.</title>
        <authorList>
            <person name="De La Haba R."/>
            <person name="Chuvochina M."/>
            <person name="Wittouck S."/>
            <person name="Arahal D.R."/>
            <person name="Sanchez-Porro C."/>
            <person name="Hugenholtz P."/>
            <person name="Ventosa A."/>
        </authorList>
    </citation>
    <scope>NUCLEOTIDE SEQUENCE [LARGE SCALE GENOMIC DNA]</scope>
    <source>
        <strain evidence="7 8">DSM 22428</strain>
    </source>
</reference>
<dbReference type="InterPro" id="IPR006365">
    <property type="entry name" value="Cbl_synth_CobL"/>
</dbReference>
<accession>A0ABU1GXT0</accession>
<dbReference type="InterPro" id="IPR029063">
    <property type="entry name" value="SAM-dependent_MTases_sf"/>
</dbReference>
<dbReference type="InterPro" id="IPR014777">
    <property type="entry name" value="4pyrrole_Mease_sub1"/>
</dbReference>
<proteinExistence type="predicted"/>
<dbReference type="InterPro" id="IPR014008">
    <property type="entry name" value="Cbl_synth_MTase_CbiT"/>
</dbReference>
<dbReference type="InterPro" id="IPR050714">
    <property type="entry name" value="Cobalamin_biosynth_MTase"/>
</dbReference>
<keyword evidence="8" id="KW-1185">Reference proteome</keyword>
<evidence type="ECO:0000256" key="2">
    <source>
        <dbReference type="ARBA" id="ARBA00022573"/>
    </source>
</evidence>
<dbReference type="RefSeq" id="WP_251590291.1">
    <property type="nucleotide sequence ID" value="NZ_JAMLJI010000001.1"/>
</dbReference>
<keyword evidence="3" id="KW-0489">Methyltransferase</keyword>
<dbReference type="Gene3D" id="3.40.1010.10">
    <property type="entry name" value="Cobalt-precorrin-4 Transmethylase, Domain 1"/>
    <property type="match status" value="1"/>
</dbReference>
<dbReference type="Pfam" id="PF00590">
    <property type="entry name" value="TP_methylase"/>
    <property type="match status" value="1"/>
</dbReference>
<dbReference type="Proteomes" id="UP001269375">
    <property type="component" value="Unassembled WGS sequence"/>
</dbReference>
<dbReference type="InterPro" id="IPR000878">
    <property type="entry name" value="4pyrrol_Mease"/>
</dbReference>
<dbReference type="CDD" id="cd02440">
    <property type="entry name" value="AdoMet_MTases"/>
    <property type="match status" value="1"/>
</dbReference>
<keyword evidence="2" id="KW-0169">Cobalamin biosynthesis</keyword>
<evidence type="ECO:0000313" key="8">
    <source>
        <dbReference type="Proteomes" id="UP001269375"/>
    </source>
</evidence>
<evidence type="ECO:0000256" key="3">
    <source>
        <dbReference type="ARBA" id="ARBA00022603"/>
    </source>
</evidence>
<comment type="caution">
    <text evidence="7">The sequence shown here is derived from an EMBL/GenBank/DDBJ whole genome shotgun (WGS) entry which is preliminary data.</text>
</comment>
<dbReference type="PIRSF" id="PIRSF036428">
    <property type="entry name" value="CobL"/>
    <property type="match status" value="1"/>
</dbReference>
<dbReference type="NCBIfam" id="TIGR02467">
    <property type="entry name" value="CbiE"/>
    <property type="match status" value="1"/>
</dbReference>
<name>A0ABU1GXT0_9GAMM</name>
<keyword evidence="4" id="KW-0808">Transferase</keyword>
<evidence type="ECO:0000256" key="4">
    <source>
        <dbReference type="ARBA" id="ARBA00022679"/>
    </source>
</evidence>
<dbReference type="NCBIfam" id="TIGR02469">
    <property type="entry name" value="CbiT"/>
    <property type="match status" value="1"/>
</dbReference>
<organism evidence="7 8">
    <name type="scientific">Larsenimonas suaedae</name>
    <dbReference type="NCBI Taxonomy" id="1851019"/>
    <lineage>
        <taxon>Bacteria</taxon>
        <taxon>Pseudomonadati</taxon>
        <taxon>Pseudomonadota</taxon>
        <taxon>Gammaproteobacteria</taxon>
        <taxon>Oceanospirillales</taxon>
        <taxon>Halomonadaceae</taxon>
        <taxon>Larsenimonas</taxon>
    </lineage>
</organism>
<evidence type="ECO:0000256" key="5">
    <source>
        <dbReference type="ARBA" id="ARBA00022691"/>
    </source>
</evidence>
<dbReference type="PANTHER" id="PTHR43182">
    <property type="entry name" value="COBALT-PRECORRIN-6B C(15)-METHYLTRANSFERASE (DECARBOXYLATING)"/>
    <property type="match status" value="1"/>
</dbReference>
<dbReference type="SUPFAM" id="SSF53790">
    <property type="entry name" value="Tetrapyrrole methylase"/>
    <property type="match status" value="1"/>
</dbReference>
<dbReference type="CDD" id="cd11644">
    <property type="entry name" value="Precorrin-6Y-MT"/>
    <property type="match status" value="1"/>
</dbReference>
<dbReference type="PANTHER" id="PTHR43182:SF1">
    <property type="entry name" value="COBALT-PRECORRIN-7 C(5)-METHYLTRANSFERASE"/>
    <property type="match status" value="1"/>
</dbReference>
<feature type="domain" description="Tetrapyrrole methylase" evidence="6">
    <location>
        <begin position="3"/>
        <end position="186"/>
    </location>
</feature>
<protein>
    <submittedName>
        <fullName evidence="7">Precorrin-6y C5,15-methyltransferase (Decarboxylating) subunit CbiE</fullName>
    </submittedName>
</protein>
<evidence type="ECO:0000259" key="6">
    <source>
        <dbReference type="Pfam" id="PF00590"/>
    </source>
</evidence>
<evidence type="ECO:0000256" key="1">
    <source>
        <dbReference type="ARBA" id="ARBA00004953"/>
    </source>
</evidence>
<gene>
    <name evidence="7" type="primary">cbiE</name>
    <name evidence="7" type="ORF">QC825_12005</name>
</gene>
<dbReference type="Gene3D" id="3.40.50.150">
    <property type="entry name" value="Vaccinia Virus protein VP39"/>
    <property type="match status" value="1"/>
</dbReference>
<evidence type="ECO:0000313" key="7">
    <source>
        <dbReference type="EMBL" id="MDR5896799.1"/>
    </source>
</evidence>
<comment type="pathway">
    <text evidence="1">Cofactor biosynthesis; adenosylcobalamin biosynthesis.</text>
</comment>
<dbReference type="EMBL" id="JARWAO010000006">
    <property type="protein sequence ID" value="MDR5896799.1"/>
    <property type="molecule type" value="Genomic_DNA"/>
</dbReference>
<keyword evidence="5" id="KW-0949">S-adenosyl-L-methionine</keyword>
<dbReference type="InterPro" id="IPR012818">
    <property type="entry name" value="CbiE"/>
</dbReference>
<dbReference type="InterPro" id="IPR035996">
    <property type="entry name" value="4pyrrol_Methylase_sf"/>
</dbReference>
<sequence>MALHVVSLGIESPAVLPTRAVRWLAEADHLIGSKRQQAMIHPYETNAKRHALPRPLDELGPMLSTLEGTIVLLASGDARFFGIANTLSRRWPALSFESSPNVSSVQYLAHRIDTDLTVSRTVSLHGRPLEALTPHLVSNNTLMLLTDAANTPQSIATHLVRHGFEHSVCTIGERLGYPEETVRRFDTASALASEETPFDGLNVVCVTLAPKIRTEPQAALLNDTPPWVLPDDQFATDSPTPGRGLLTKADVRLQVLALLAPRPNDIGWDIGAGCGGVSIDWARQLESGCVHAFEHHPGRWEALSINRDRFGVSSRLALHCETASSETLAALPSPDAVFIGGSDGHLDALLPWLWQTLRPGGRLVIATVLEGSRAEVLSFETSHGLDGQWRQLGISRGEWLAGQRLLRPALPVTLACFHKPDATDRTHATSQEHPA</sequence>
<dbReference type="SUPFAM" id="SSF53335">
    <property type="entry name" value="S-adenosyl-L-methionine-dependent methyltransferases"/>
    <property type="match status" value="1"/>
</dbReference>